<dbReference type="PROSITE" id="PS00136">
    <property type="entry name" value="SUBTILASE_ASP"/>
    <property type="match status" value="1"/>
</dbReference>
<dbReference type="PANTHER" id="PTHR43806">
    <property type="entry name" value="PEPTIDASE S8"/>
    <property type="match status" value="1"/>
</dbReference>
<evidence type="ECO:0000256" key="2">
    <source>
        <dbReference type="ARBA" id="ARBA00022670"/>
    </source>
</evidence>
<dbReference type="InterPro" id="IPR023827">
    <property type="entry name" value="Peptidase_S8_Asp-AS"/>
</dbReference>
<organism evidence="9 10">
    <name type="scientific">Sphaerotilus hippei</name>
    <dbReference type="NCBI Taxonomy" id="744406"/>
    <lineage>
        <taxon>Bacteria</taxon>
        <taxon>Pseudomonadati</taxon>
        <taxon>Pseudomonadota</taxon>
        <taxon>Betaproteobacteria</taxon>
        <taxon>Burkholderiales</taxon>
        <taxon>Sphaerotilaceae</taxon>
        <taxon>Sphaerotilus</taxon>
    </lineage>
</organism>
<dbReference type="SUPFAM" id="SSF52743">
    <property type="entry name" value="Subtilisin-like"/>
    <property type="match status" value="1"/>
</dbReference>
<keyword evidence="2 6" id="KW-0645">Protease</keyword>
<dbReference type="InterPro" id="IPR023828">
    <property type="entry name" value="Peptidase_S8_Ser-AS"/>
</dbReference>
<comment type="caution">
    <text evidence="9">The sequence shown here is derived from an EMBL/GenBank/DDBJ whole genome shotgun (WGS) entry which is preliminary data.</text>
</comment>
<dbReference type="InterPro" id="IPR050131">
    <property type="entry name" value="Peptidase_S8_subtilisin-like"/>
</dbReference>
<dbReference type="PROSITE" id="PS00137">
    <property type="entry name" value="SUBTILASE_HIS"/>
    <property type="match status" value="1"/>
</dbReference>
<feature type="domain" description="Peptidase S8/S53" evidence="8">
    <location>
        <begin position="141"/>
        <end position="301"/>
    </location>
</feature>
<evidence type="ECO:0000256" key="4">
    <source>
        <dbReference type="ARBA" id="ARBA00022825"/>
    </source>
</evidence>
<feature type="active site" description="Charge relay system" evidence="5 6">
    <location>
        <position position="206"/>
    </location>
</feature>
<name>A0A318H0R3_9BURK</name>
<dbReference type="Pfam" id="PF00082">
    <property type="entry name" value="Peptidase_S8"/>
    <property type="match status" value="2"/>
</dbReference>
<dbReference type="GO" id="GO:0006508">
    <property type="term" value="P:proteolysis"/>
    <property type="evidence" value="ECO:0007669"/>
    <property type="project" value="UniProtKB-KW"/>
</dbReference>
<dbReference type="PROSITE" id="PS00138">
    <property type="entry name" value="SUBTILASE_SER"/>
    <property type="match status" value="1"/>
</dbReference>
<proteinExistence type="inferred from homology"/>
<dbReference type="InterPro" id="IPR000209">
    <property type="entry name" value="Peptidase_S8/S53_dom"/>
</dbReference>
<dbReference type="AlphaFoldDB" id="A0A318H0R3"/>
<protein>
    <submittedName>
        <fullName evidence="9">Subtilase family protein</fullName>
    </submittedName>
</protein>
<dbReference type="InterPro" id="IPR015500">
    <property type="entry name" value="Peptidase_S8_subtilisin-rel"/>
</dbReference>
<dbReference type="InterPro" id="IPR022398">
    <property type="entry name" value="Peptidase_S8_His-AS"/>
</dbReference>
<evidence type="ECO:0000256" key="1">
    <source>
        <dbReference type="ARBA" id="ARBA00011073"/>
    </source>
</evidence>
<dbReference type="Proteomes" id="UP000247811">
    <property type="component" value="Unassembled WGS sequence"/>
</dbReference>
<evidence type="ECO:0000256" key="7">
    <source>
        <dbReference type="RuleBase" id="RU003355"/>
    </source>
</evidence>
<dbReference type="PANTHER" id="PTHR43806:SF65">
    <property type="entry name" value="SERINE PROTEASE APRX"/>
    <property type="match status" value="1"/>
</dbReference>
<keyword evidence="10" id="KW-1185">Reference proteome</keyword>
<comment type="similarity">
    <text evidence="1 6 7">Belongs to the peptidase S8 family.</text>
</comment>
<evidence type="ECO:0000256" key="3">
    <source>
        <dbReference type="ARBA" id="ARBA00022801"/>
    </source>
</evidence>
<evidence type="ECO:0000313" key="10">
    <source>
        <dbReference type="Proteomes" id="UP000247811"/>
    </source>
</evidence>
<dbReference type="EMBL" id="QJJS01000011">
    <property type="protein sequence ID" value="PXW94925.1"/>
    <property type="molecule type" value="Genomic_DNA"/>
</dbReference>
<dbReference type="Gene3D" id="2.60.120.1290">
    <property type="match status" value="1"/>
</dbReference>
<feature type="domain" description="Peptidase S8/S53" evidence="8">
    <location>
        <begin position="447"/>
        <end position="574"/>
    </location>
</feature>
<accession>A0A318H0R3</accession>
<dbReference type="InterPro" id="IPR036852">
    <property type="entry name" value="Peptidase_S8/S53_dom_sf"/>
</dbReference>
<keyword evidence="4 6" id="KW-0720">Serine protease</keyword>
<evidence type="ECO:0000256" key="6">
    <source>
        <dbReference type="PROSITE-ProRule" id="PRU01240"/>
    </source>
</evidence>
<dbReference type="PROSITE" id="PS51892">
    <property type="entry name" value="SUBTILASE"/>
    <property type="match status" value="1"/>
</dbReference>
<keyword evidence="3 6" id="KW-0378">Hydrolase</keyword>
<evidence type="ECO:0000259" key="8">
    <source>
        <dbReference type="Pfam" id="PF00082"/>
    </source>
</evidence>
<evidence type="ECO:0000256" key="5">
    <source>
        <dbReference type="PIRSR" id="PIRSR615500-1"/>
    </source>
</evidence>
<sequence>MDWTKMSASLTAALARCAAVPARDRSWAALRHGSGGLPPPSGAALQWGSETGEGEGVPGLDVLVACRRGAVLAPMDGVLWHQTEGEVRSAVVSVEGLARLGRCEAVAFIERSVALRPLNDLAAARIGLPQFRRSASPELDGRGVLIGIVDTGIDAAHPCFGPRVLGIWDQTLPAAGGRGAGAAGAVAYGRLLRGPQMAHSHDSDGHGTHVAGIAAGRDDRFGGVAPGASLLVVKALMSTAPVLDAIDLVFREADRLDMPAVVNLSLGHHDNAHDGTDLLSRYIDSRCGPGRLVVTAAGNEGADAIHAQVQLACGGRAVLDIEVAQPGGLPRAGFVLTAWYAAAAELEVRVVSPDAEHTDWQPLLRGGPPMRRHYFAEDDLLLSTPARRGDREVRVEVWPRPDSATGGVDHWRLELRNRGPVPVRLDAWLPPAGALTRTRFAARTAAAGMKIGSPGCAREALTVAAMTTRDQWCDEGGAPHGAPGLRCGEICDFSSQGPLRDGSPKPDVTAPGAMIVSAASSQVPAGHAPADVVRRGYVVSAGTSMAAPLATGLAALLLQRERGLDPAGLKAALRAHSVIPGGAPGAHDPVWGSGVIDAARL</sequence>
<evidence type="ECO:0000313" key="9">
    <source>
        <dbReference type="EMBL" id="PXW94925.1"/>
    </source>
</evidence>
<feature type="active site" description="Charge relay system" evidence="5 6">
    <location>
        <position position="150"/>
    </location>
</feature>
<dbReference type="Gene3D" id="3.40.50.200">
    <property type="entry name" value="Peptidase S8/S53 domain"/>
    <property type="match status" value="1"/>
</dbReference>
<dbReference type="GO" id="GO:0004252">
    <property type="term" value="F:serine-type endopeptidase activity"/>
    <property type="evidence" value="ECO:0007669"/>
    <property type="project" value="UniProtKB-UniRule"/>
</dbReference>
<dbReference type="PRINTS" id="PR00723">
    <property type="entry name" value="SUBTILISIN"/>
</dbReference>
<dbReference type="RefSeq" id="WP_170130738.1">
    <property type="nucleotide sequence ID" value="NZ_QJJS01000011.1"/>
</dbReference>
<reference evidence="9 10" key="1">
    <citation type="submission" date="2018-05" db="EMBL/GenBank/DDBJ databases">
        <title>Genomic Encyclopedia of Type Strains, Phase IV (KMG-IV): sequencing the most valuable type-strain genomes for metagenomic binning, comparative biology and taxonomic classification.</title>
        <authorList>
            <person name="Goeker M."/>
        </authorList>
    </citation>
    <scope>NUCLEOTIDE SEQUENCE [LARGE SCALE GENOMIC DNA]</scope>
    <source>
        <strain evidence="9 10">DSM 566</strain>
    </source>
</reference>
<feature type="active site" description="Charge relay system" evidence="5 6">
    <location>
        <position position="544"/>
    </location>
</feature>
<gene>
    <name evidence="9" type="ORF">C7444_1117</name>
</gene>